<organism evidence="3 4">
    <name type="scientific">Spongiibacter thalassae</name>
    <dbReference type="NCBI Taxonomy" id="2721624"/>
    <lineage>
        <taxon>Bacteria</taxon>
        <taxon>Pseudomonadati</taxon>
        <taxon>Pseudomonadota</taxon>
        <taxon>Gammaproteobacteria</taxon>
        <taxon>Cellvibrionales</taxon>
        <taxon>Spongiibacteraceae</taxon>
        <taxon>Spongiibacter</taxon>
    </lineage>
</organism>
<dbReference type="InterPro" id="IPR027417">
    <property type="entry name" value="P-loop_NTPase"/>
</dbReference>
<sequence>MKLSRLYTNKPEKFTPIEFNDGLNVIYGEIRLPENRAKDTHNLGKSTLGRVLDFSLLAKRNPKSFLFKHFDKFKEFTFYLEIKLEKSQYLTIKRSVKNSSKVSFLKHSEKWQNYSDLDDPNWDHLNVTFDKAKKLLDGILDLEGIKPWTFRNGINYFLRSQDDYGDVFRLRKFAGKDAQWKPYLAHSLGFNAELIASQYEIEVELEKKENAAALIKKDLGAQFDDLNKLDGILLIKRRDLNKKQTLVDDFDFSDHDKEITTKIIENIDTQISELNSERYSKLFNLRRVKQAIEEDNIIFNPDEAESIFKEAGILFNGQIKKDFTQLIDFNRAITKERSTYLKEEKLALENDLGLINKAITSLNNERSKSLSFLSNTEIFSKYKQASNELVSLKADIEFLERQKELFDSLKALNKEIRKLNDQHDSIKIQIDEDIASKSSDDSSLYSNIRVFFSEIVHDVINRNALINAGLNNVDHIDFKAEILNDSGVATSEDSGFTYKKLLCIAFDLAILRSHLTCKFPRFVFHDGIFESLDNRKKENLLSVIRQYSELGVQSIITVISSDLPETAEGESPIFSPTEIVCQLHDEGPNGRLFKMSAW</sequence>
<dbReference type="Pfam" id="PF10088">
    <property type="entry name" value="DUF2326"/>
    <property type="match status" value="1"/>
</dbReference>
<protein>
    <submittedName>
        <fullName evidence="3">DUF2326 domain-containing protein</fullName>
    </submittedName>
</protein>
<comment type="caution">
    <text evidence="3">The sequence shown here is derived from an EMBL/GenBank/DDBJ whole genome shotgun (WGS) entry which is preliminary data.</text>
</comment>
<evidence type="ECO:0000256" key="1">
    <source>
        <dbReference type="SAM" id="Coils"/>
    </source>
</evidence>
<evidence type="ECO:0000313" key="3">
    <source>
        <dbReference type="EMBL" id="NKI19126.1"/>
    </source>
</evidence>
<feature type="domain" description="DUF2326" evidence="2">
    <location>
        <begin position="456"/>
        <end position="596"/>
    </location>
</feature>
<dbReference type="InterPro" id="IPR018760">
    <property type="entry name" value="DUF2326"/>
</dbReference>
<dbReference type="RefSeq" id="WP_168451622.1">
    <property type="nucleotide sequence ID" value="NZ_JAAWWK010000006.1"/>
</dbReference>
<dbReference type="Proteomes" id="UP000765845">
    <property type="component" value="Unassembled WGS sequence"/>
</dbReference>
<dbReference type="Gene3D" id="3.40.50.300">
    <property type="entry name" value="P-loop containing nucleotide triphosphate hydrolases"/>
    <property type="match status" value="1"/>
</dbReference>
<accession>A0ABX1GJP0</accession>
<keyword evidence="1" id="KW-0175">Coiled coil</keyword>
<reference evidence="3 4" key="1">
    <citation type="submission" date="2020-04" db="EMBL/GenBank/DDBJ databases">
        <authorList>
            <person name="Yoon J."/>
        </authorList>
    </citation>
    <scope>NUCLEOTIDE SEQUENCE [LARGE SCALE GENOMIC DNA]</scope>
    <source>
        <strain evidence="3 4">KMU-166</strain>
    </source>
</reference>
<keyword evidence="4" id="KW-1185">Reference proteome</keyword>
<evidence type="ECO:0000313" key="4">
    <source>
        <dbReference type="Proteomes" id="UP000765845"/>
    </source>
</evidence>
<name>A0ABX1GJP0_9GAMM</name>
<feature type="coiled-coil region" evidence="1">
    <location>
        <begin position="382"/>
        <end position="429"/>
    </location>
</feature>
<proteinExistence type="predicted"/>
<gene>
    <name evidence="3" type="ORF">HCU74_17090</name>
</gene>
<evidence type="ECO:0000259" key="2">
    <source>
        <dbReference type="Pfam" id="PF10088"/>
    </source>
</evidence>
<dbReference type="EMBL" id="JAAWWK010000006">
    <property type="protein sequence ID" value="NKI19126.1"/>
    <property type="molecule type" value="Genomic_DNA"/>
</dbReference>